<feature type="domain" description="Probable transposase IS891/IS1136/IS1341" evidence="1">
    <location>
        <begin position="165"/>
        <end position="252"/>
    </location>
</feature>
<comment type="caution">
    <text evidence="3">The sequence shown here is derived from an EMBL/GenBank/DDBJ whole genome shotgun (WGS) entry which is preliminary data.</text>
</comment>
<dbReference type="InterPro" id="IPR021027">
    <property type="entry name" value="Transposase_put_HTH"/>
</dbReference>
<evidence type="ECO:0000313" key="3">
    <source>
        <dbReference type="EMBL" id="MDP9729883.1"/>
    </source>
</evidence>
<protein>
    <submittedName>
        <fullName evidence="3">Transposase</fullName>
    </submittedName>
</protein>
<keyword evidence="4" id="KW-1185">Reference proteome</keyword>
<evidence type="ECO:0000259" key="2">
    <source>
        <dbReference type="Pfam" id="PF12323"/>
    </source>
</evidence>
<proteinExistence type="predicted"/>
<reference evidence="3 4" key="1">
    <citation type="submission" date="2023-07" db="EMBL/GenBank/DDBJ databases">
        <title>Genomic Encyclopedia of Type Strains, Phase IV (KMG-IV): sequencing the most valuable type-strain genomes for metagenomic binning, comparative biology and taxonomic classification.</title>
        <authorList>
            <person name="Goeker M."/>
        </authorList>
    </citation>
    <scope>NUCLEOTIDE SEQUENCE [LARGE SCALE GENOMIC DNA]</scope>
    <source>
        <strain evidence="3 4">DSM 25924</strain>
    </source>
</reference>
<dbReference type="InterPro" id="IPR001959">
    <property type="entry name" value="Transposase"/>
</dbReference>
<dbReference type="Pfam" id="PF12323">
    <property type="entry name" value="HTH_OrfB_IS605"/>
    <property type="match status" value="1"/>
</dbReference>
<dbReference type="Proteomes" id="UP001229209">
    <property type="component" value="Unassembled WGS sequence"/>
</dbReference>
<dbReference type="NCBIfam" id="NF040570">
    <property type="entry name" value="guided_TnpB"/>
    <property type="match status" value="1"/>
</dbReference>
<dbReference type="EMBL" id="JAURUO010000027">
    <property type="protein sequence ID" value="MDP9729883.1"/>
    <property type="molecule type" value="Genomic_DNA"/>
</dbReference>
<accession>A0ABT9M059</accession>
<feature type="domain" description="Transposase putative helix-turn-helix" evidence="2">
    <location>
        <begin position="1"/>
        <end position="47"/>
    </location>
</feature>
<dbReference type="RefSeq" id="WP_306955703.1">
    <property type="nucleotide sequence ID" value="NZ_JAURUO010000027.1"/>
</dbReference>
<sequence length="252" mass="29374">MTQRAYKFRFYPTEEQQQILAKTFGCVRYVYNWGLRLKTDAYYQTGKRLYYKDLSAQMTVLKRQPETVWLNEVSSVALQQALRHLDRAFINFFEGRGEYPQFHKKHGKQSVTFASSAFKWDGESITLAKMSEPLNIRWSRRFTGSPSSVTVSRDAADRYHISILVDEEIPQAPVCDSQVGIDLGLTDSVILSTGQKFGNPRYFRKDEKRLAKAQRRLAKKQKGSKNRDKERLKVARIHAKIADRRQDFLHKL</sequence>
<evidence type="ECO:0000313" key="4">
    <source>
        <dbReference type="Proteomes" id="UP001229209"/>
    </source>
</evidence>
<name>A0ABT9M059_9BACL</name>
<evidence type="ECO:0000259" key="1">
    <source>
        <dbReference type="Pfam" id="PF01385"/>
    </source>
</evidence>
<dbReference type="Pfam" id="PF01385">
    <property type="entry name" value="OrfB_IS605"/>
    <property type="match status" value="1"/>
</dbReference>
<gene>
    <name evidence="3" type="ORF">J2S04_002860</name>
</gene>
<organism evidence="3 4">
    <name type="scientific">Alicyclobacillus tolerans</name>
    <dbReference type="NCBI Taxonomy" id="90970"/>
    <lineage>
        <taxon>Bacteria</taxon>
        <taxon>Bacillati</taxon>
        <taxon>Bacillota</taxon>
        <taxon>Bacilli</taxon>
        <taxon>Bacillales</taxon>
        <taxon>Alicyclobacillaceae</taxon>
        <taxon>Alicyclobacillus</taxon>
    </lineage>
</organism>
<feature type="non-terminal residue" evidence="3">
    <location>
        <position position="252"/>
    </location>
</feature>